<proteinExistence type="predicted"/>
<evidence type="ECO:0000313" key="2">
    <source>
        <dbReference type="EMBL" id="KIH60735.1"/>
    </source>
</evidence>
<sequence>MTEVVLATSSAAKVTVIKTEEQDQTSSTEASETEPLTTAADESSDMTTTTFSPIIYVNSTTPSWTRLTSPTTAFILTNSLTSQPAKATSISQISGQETYFTSQPTNMYGNSTVGSTTIPIHSTLEGEPQKQSNTVESSSLSPDFITTVSDNVIHTVSPTLFATTSVIKYSPPVQFETERSSELVFSTTSEFQGMDYDEGLSGSPSYCALPCPAGYKEGPSFCYNIVPITMSTTYKRALGYCQMDEYSDLARKQDFLDESVVTIARHLRWAIDSIFGIWEAGSFSTLLKVALVK</sequence>
<feature type="compositionally biased region" description="Polar residues" evidence="1">
    <location>
        <begin position="24"/>
        <end position="36"/>
    </location>
</feature>
<protein>
    <submittedName>
        <fullName evidence="2">Uncharacterized protein</fullName>
    </submittedName>
</protein>
<dbReference type="OrthoDB" id="10664297at2759"/>
<dbReference type="EMBL" id="KN730679">
    <property type="protein sequence ID" value="KIH60735.1"/>
    <property type="molecule type" value="Genomic_DNA"/>
</dbReference>
<accession>A0A0C2GHQ8</accession>
<reference evidence="2 3" key="1">
    <citation type="submission" date="2013-12" db="EMBL/GenBank/DDBJ databases">
        <title>Draft genome of the parsitic nematode Ancylostoma duodenale.</title>
        <authorList>
            <person name="Mitreva M."/>
        </authorList>
    </citation>
    <scope>NUCLEOTIDE SEQUENCE [LARGE SCALE GENOMIC DNA]</scope>
    <source>
        <strain evidence="2 3">Zhejiang</strain>
    </source>
</reference>
<dbReference type="AlphaFoldDB" id="A0A0C2GHQ8"/>
<evidence type="ECO:0000256" key="1">
    <source>
        <dbReference type="SAM" id="MobiDB-lite"/>
    </source>
</evidence>
<organism evidence="2 3">
    <name type="scientific">Ancylostoma duodenale</name>
    <dbReference type="NCBI Taxonomy" id="51022"/>
    <lineage>
        <taxon>Eukaryota</taxon>
        <taxon>Metazoa</taxon>
        <taxon>Ecdysozoa</taxon>
        <taxon>Nematoda</taxon>
        <taxon>Chromadorea</taxon>
        <taxon>Rhabditida</taxon>
        <taxon>Rhabditina</taxon>
        <taxon>Rhabditomorpha</taxon>
        <taxon>Strongyloidea</taxon>
        <taxon>Ancylostomatidae</taxon>
        <taxon>Ancylostomatinae</taxon>
        <taxon>Ancylostoma</taxon>
    </lineage>
</organism>
<evidence type="ECO:0000313" key="3">
    <source>
        <dbReference type="Proteomes" id="UP000054047"/>
    </source>
</evidence>
<keyword evidence="3" id="KW-1185">Reference proteome</keyword>
<dbReference type="Proteomes" id="UP000054047">
    <property type="component" value="Unassembled WGS sequence"/>
</dbReference>
<name>A0A0C2GHQ8_9BILA</name>
<gene>
    <name evidence="2" type="ORF">ANCDUO_09002</name>
</gene>
<feature type="region of interest" description="Disordered" evidence="1">
    <location>
        <begin position="19"/>
        <end position="45"/>
    </location>
</feature>